<keyword evidence="3" id="KW-0378">Hydrolase</keyword>
<comment type="caution">
    <text evidence="3">The sequence shown here is derived from an EMBL/GenBank/DDBJ whole genome shotgun (WGS) entry which is preliminary data.</text>
</comment>
<dbReference type="InterPro" id="IPR024655">
    <property type="entry name" value="Asl1_glyco_hydro_catalytic"/>
</dbReference>
<accession>A0AA40EEF6</accession>
<feature type="chain" id="PRO_5041462657" evidence="1">
    <location>
        <begin position="23"/>
        <end position="330"/>
    </location>
</feature>
<dbReference type="Proteomes" id="UP001172102">
    <property type="component" value="Unassembled WGS sequence"/>
</dbReference>
<evidence type="ECO:0000259" key="2">
    <source>
        <dbReference type="Pfam" id="PF11790"/>
    </source>
</evidence>
<dbReference type="Pfam" id="PF11790">
    <property type="entry name" value="Glyco_hydro_cc"/>
    <property type="match status" value="1"/>
</dbReference>
<evidence type="ECO:0000256" key="1">
    <source>
        <dbReference type="SAM" id="SignalP"/>
    </source>
</evidence>
<dbReference type="EMBL" id="JAUKUA010000001">
    <property type="protein sequence ID" value="KAK0732288.1"/>
    <property type="molecule type" value="Genomic_DNA"/>
</dbReference>
<sequence>MLPPSPTRALVLSLALVAQAAAGPPASSKRGLVFTPNSSNPQDNYIWASQPSDLSWYYNYQEIPSPAFDNVSQSAFEFVPMMWGKPGDVSDTAFFKTVRQLVQDKGVNITHALSFNEPDGPAAYGGSDIDPAVAAQIWVNNFEPLRKLGIRVGLPACTGAPAGLTWLKGFLKSCSEIVSDGGPTKNCTYDFVPLHWYGNFEGLASHMGEYAAAFPNKTMWLTEYNLDHQDLASTQYFYNTSAEYMDRLPLVERYSLFGAFRSDVSNVGPNAAMLSAGGELTDIGAWYLGRPATGVHPTTGGGSARGVSGCQATAALVGTLFATVAALLSF</sequence>
<dbReference type="GO" id="GO:0016787">
    <property type="term" value="F:hydrolase activity"/>
    <property type="evidence" value="ECO:0007669"/>
    <property type="project" value="UniProtKB-KW"/>
</dbReference>
<keyword evidence="1" id="KW-0732">Signal</keyword>
<dbReference type="PANTHER" id="PTHR34154">
    <property type="entry name" value="ALKALI-SENSITIVE LINKAGE PROTEIN 1"/>
    <property type="match status" value="1"/>
</dbReference>
<gene>
    <name evidence="3" type="ORF">B0H67DRAFT_474031</name>
</gene>
<feature type="domain" description="Asl1-like glycosyl hydrolase catalytic" evidence="2">
    <location>
        <begin position="31"/>
        <end position="287"/>
    </location>
</feature>
<organism evidence="3 4">
    <name type="scientific">Lasiosphaeris hirsuta</name>
    <dbReference type="NCBI Taxonomy" id="260670"/>
    <lineage>
        <taxon>Eukaryota</taxon>
        <taxon>Fungi</taxon>
        <taxon>Dikarya</taxon>
        <taxon>Ascomycota</taxon>
        <taxon>Pezizomycotina</taxon>
        <taxon>Sordariomycetes</taxon>
        <taxon>Sordariomycetidae</taxon>
        <taxon>Sordariales</taxon>
        <taxon>Lasiosphaeriaceae</taxon>
        <taxon>Lasiosphaeris</taxon>
    </lineage>
</organism>
<dbReference type="InterPro" id="IPR017853">
    <property type="entry name" value="GH"/>
</dbReference>
<reference evidence="3" key="1">
    <citation type="submission" date="2023-06" db="EMBL/GenBank/DDBJ databases">
        <title>Genome-scale phylogeny and comparative genomics of the fungal order Sordariales.</title>
        <authorList>
            <consortium name="Lawrence Berkeley National Laboratory"/>
            <person name="Hensen N."/>
            <person name="Bonometti L."/>
            <person name="Westerberg I."/>
            <person name="Brannstrom I.O."/>
            <person name="Guillou S."/>
            <person name="Cros-Aarteil S."/>
            <person name="Calhoun S."/>
            <person name="Haridas S."/>
            <person name="Kuo A."/>
            <person name="Mondo S."/>
            <person name="Pangilinan J."/>
            <person name="Riley R."/>
            <person name="Labutti K."/>
            <person name="Andreopoulos B."/>
            <person name="Lipzen A."/>
            <person name="Chen C."/>
            <person name="Yanf M."/>
            <person name="Daum C."/>
            <person name="Ng V."/>
            <person name="Clum A."/>
            <person name="Steindorff A."/>
            <person name="Ohm R."/>
            <person name="Martin F."/>
            <person name="Silar P."/>
            <person name="Natvig D."/>
            <person name="Lalanne C."/>
            <person name="Gautier V."/>
            <person name="Ament-Velasquez S.L."/>
            <person name="Kruys A."/>
            <person name="Hutchinson M.I."/>
            <person name="Powell A.J."/>
            <person name="Barry K."/>
            <person name="Miller A.N."/>
            <person name="Grigoriev I.V."/>
            <person name="Debuchy R."/>
            <person name="Gladieux P."/>
            <person name="Thoren M.H."/>
            <person name="Johannesson H."/>
        </authorList>
    </citation>
    <scope>NUCLEOTIDE SEQUENCE</scope>
    <source>
        <strain evidence="3">SMH4607-1</strain>
    </source>
</reference>
<dbReference type="InterPro" id="IPR053183">
    <property type="entry name" value="ASL1"/>
</dbReference>
<keyword evidence="4" id="KW-1185">Reference proteome</keyword>
<dbReference type="PANTHER" id="PTHR34154:SF3">
    <property type="entry name" value="ALKALI-SENSITIVE LINKAGE PROTEIN 1"/>
    <property type="match status" value="1"/>
</dbReference>
<proteinExistence type="predicted"/>
<dbReference type="GO" id="GO:0071966">
    <property type="term" value="P:fungal-type cell wall polysaccharide metabolic process"/>
    <property type="evidence" value="ECO:0007669"/>
    <property type="project" value="TreeGrafter"/>
</dbReference>
<dbReference type="Gene3D" id="3.20.20.80">
    <property type="entry name" value="Glycosidases"/>
    <property type="match status" value="1"/>
</dbReference>
<evidence type="ECO:0000313" key="3">
    <source>
        <dbReference type="EMBL" id="KAK0732288.1"/>
    </source>
</evidence>
<feature type="signal peptide" evidence="1">
    <location>
        <begin position="1"/>
        <end position="22"/>
    </location>
</feature>
<evidence type="ECO:0000313" key="4">
    <source>
        <dbReference type="Proteomes" id="UP001172102"/>
    </source>
</evidence>
<dbReference type="GO" id="GO:0009277">
    <property type="term" value="C:fungal-type cell wall"/>
    <property type="evidence" value="ECO:0007669"/>
    <property type="project" value="TreeGrafter"/>
</dbReference>
<dbReference type="AlphaFoldDB" id="A0AA40EEF6"/>
<dbReference type="SUPFAM" id="SSF51445">
    <property type="entry name" value="(Trans)glycosidases"/>
    <property type="match status" value="1"/>
</dbReference>
<dbReference type="FunFam" id="3.20.20.80:FF:000207">
    <property type="entry name" value="Glycoside hydrolase family 128 protein"/>
    <property type="match status" value="1"/>
</dbReference>
<protein>
    <submittedName>
        <fullName evidence="3">Glycosyl hydrolase catalytic core-domain-containing protein</fullName>
    </submittedName>
</protein>
<name>A0AA40EEF6_9PEZI</name>